<dbReference type="Proteomes" id="UP000608579">
    <property type="component" value="Unassembled WGS sequence"/>
</dbReference>
<organism evidence="2 3">
    <name type="scientific">Caldiarchaeum subterraneum</name>
    <dbReference type="NCBI Taxonomy" id="311458"/>
    <lineage>
        <taxon>Archaea</taxon>
        <taxon>Nitrososphaerota</taxon>
        <taxon>Candidatus Caldarchaeales</taxon>
        <taxon>Candidatus Caldarchaeaceae</taxon>
        <taxon>Candidatus Caldarchaeum</taxon>
    </lineage>
</organism>
<name>A0A833EA98_CALS0</name>
<dbReference type="AlphaFoldDB" id="A0A833EA98"/>
<gene>
    <name evidence="2" type="ORF">EYH45_07035</name>
</gene>
<evidence type="ECO:0000256" key="1">
    <source>
        <dbReference type="SAM" id="Coils"/>
    </source>
</evidence>
<protein>
    <submittedName>
        <fullName evidence="2">Uncharacterized protein</fullName>
    </submittedName>
</protein>
<proteinExistence type="predicted"/>
<dbReference type="EMBL" id="DQVM01000136">
    <property type="protein sequence ID" value="HIQ30302.1"/>
    <property type="molecule type" value="Genomic_DNA"/>
</dbReference>
<evidence type="ECO:0000313" key="3">
    <source>
        <dbReference type="Proteomes" id="UP000608579"/>
    </source>
</evidence>
<sequence>METEQENLRKLAEIKTYLEEKIAELEREVTALKEIRELIDKELISKSFKKAAEQPTKTDETTLRRLRSRTGQLLATMALSENEIRIIINPEIKVTQDDRPFSSFLIKKILDNYVESDLQQVEEGKISPEQTMNYEVIYDNGIVREIIIRNYREEPRLREIINSIKWTLETISASK</sequence>
<keyword evidence="1" id="KW-0175">Coiled coil</keyword>
<evidence type="ECO:0000313" key="2">
    <source>
        <dbReference type="EMBL" id="HIQ30302.1"/>
    </source>
</evidence>
<feature type="coiled-coil region" evidence="1">
    <location>
        <begin position="1"/>
        <end position="42"/>
    </location>
</feature>
<reference evidence="2" key="1">
    <citation type="journal article" date="2020" name="ISME J.">
        <title>Gammaproteobacteria mediating utilization of methyl-, sulfur- and petroleum organic compounds in deep ocean hydrothermal plumes.</title>
        <authorList>
            <person name="Zhou Z."/>
            <person name="Liu Y."/>
            <person name="Pan J."/>
            <person name="Cron B.R."/>
            <person name="Toner B.M."/>
            <person name="Anantharaman K."/>
            <person name="Breier J.A."/>
            <person name="Dick G.J."/>
            <person name="Li M."/>
        </authorList>
    </citation>
    <scope>NUCLEOTIDE SEQUENCE</scope>
    <source>
        <strain evidence="2">SZUA-1515</strain>
    </source>
</reference>
<accession>A0A833EA98</accession>
<comment type="caution">
    <text evidence="2">The sequence shown here is derived from an EMBL/GenBank/DDBJ whole genome shotgun (WGS) entry which is preliminary data.</text>
</comment>